<reference evidence="4" key="1">
    <citation type="submission" date="2016-10" db="EMBL/GenBank/DDBJ databases">
        <title>Sequence of Gallionella enrichment culture.</title>
        <authorList>
            <person name="Poehlein A."/>
            <person name="Muehling M."/>
            <person name="Daniel R."/>
        </authorList>
    </citation>
    <scope>NUCLEOTIDE SEQUENCE</scope>
</reference>
<dbReference type="PANTHER" id="PTHR43877">
    <property type="entry name" value="AMINOALKYLPHOSPHONATE N-ACETYLTRANSFERASE-RELATED-RELATED"/>
    <property type="match status" value="1"/>
</dbReference>
<accession>A0A1J5QHB9</accession>
<comment type="caution">
    <text evidence="4">The sequence shown here is derived from an EMBL/GenBank/DDBJ whole genome shotgun (WGS) entry which is preliminary data.</text>
</comment>
<dbReference type="Pfam" id="PF13673">
    <property type="entry name" value="Acetyltransf_10"/>
    <property type="match status" value="1"/>
</dbReference>
<proteinExistence type="predicted"/>
<protein>
    <submittedName>
        <fullName evidence="4">Putative N-acetyltransferase YjcF</fullName>
        <ecNumber evidence="4">2.3.1.-</ecNumber>
    </submittedName>
</protein>
<dbReference type="CDD" id="cd04301">
    <property type="entry name" value="NAT_SF"/>
    <property type="match status" value="1"/>
</dbReference>
<keyword evidence="1 4" id="KW-0808">Transferase</keyword>
<dbReference type="EMBL" id="MLJW01000753">
    <property type="protein sequence ID" value="OIQ82921.1"/>
    <property type="molecule type" value="Genomic_DNA"/>
</dbReference>
<evidence type="ECO:0000256" key="2">
    <source>
        <dbReference type="ARBA" id="ARBA00023315"/>
    </source>
</evidence>
<dbReference type="PANTHER" id="PTHR43877:SF1">
    <property type="entry name" value="ACETYLTRANSFERASE"/>
    <property type="match status" value="1"/>
</dbReference>
<dbReference type="AlphaFoldDB" id="A0A1J5QHB9"/>
<feature type="domain" description="N-acetyltransferase" evidence="3">
    <location>
        <begin position="11"/>
        <end position="146"/>
    </location>
</feature>
<organism evidence="4">
    <name type="scientific">mine drainage metagenome</name>
    <dbReference type="NCBI Taxonomy" id="410659"/>
    <lineage>
        <taxon>unclassified sequences</taxon>
        <taxon>metagenomes</taxon>
        <taxon>ecological metagenomes</taxon>
    </lineage>
</organism>
<dbReference type="InterPro" id="IPR016181">
    <property type="entry name" value="Acyl_CoA_acyltransferase"/>
</dbReference>
<keyword evidence="2 4" id="KW-0012">Acyltransferase</keyword>
<dbReference type="InterPro" id="IPR000182">
    <property type="entry name" value="GNAT_dom"/>
</dbReference>
<dbReference type="GO" id="GO:0016747">
    <property type="term" value="F:acyltransferase activity, transferring groups other than amino-acyl groups"/>
    <property type="evidence" value="ECO:0007669"/>
    <property type="project" value="InterPro"/>
</dbReference>
<gene>
    <name evidence="4" type="primary">yjcF_8</name>
    <name evidence="4" type="ORF">GALL_352750</name>
</gene>
<evidence type="ECO:0000313" key="4">
    <source>
        <dbReference type="EMBL" id="OIQ82921.1"/>
    </source>
</evidence>
<dbReference type="Gene3D" id="3.40.630.30">
    <property type="match status" value="1"/>
</dbReference>
<evidence type="ECO:0000259" key="3">
    <source>
        <dbReference type="PROSITE" id="PS51186"/>
    </source>
</evidence>
<evidence type="ECO:0000256" key="1">
    <source>
        <dbReference type="ARBA" id="ARBA00022679"/>
    </source>
</evidence>
<sequence length="146" mass="16076">MSISNPGEFTVDVVSWQQAETALSAVRRRVFIQEQSVPETLEWDGLDVGARHLLATSDTGQAVGCARLLTGGRLGRMAVLPSWRRRGVGRALLEAAVNEYRRQGCRLVTLAAQTHAINFYRKFGFAVCSGVYMDAGIPHRDMVLTL</sequence>
<dbReference type="PROSITE" id="PS51186">
    <property type="entry name" value="GNAT"/>
    <property type="match status" value="1"/>
</dbReference>
<dbReference type="InterPro" id="IPR050832">
    <property type="entry name" value="Bact_Acetyltransf"/>
</dbReference>
<dbReference type="EC" id="2.3.1.-" evidence="4"/>
<name>A0A1J5QHB9_9ZZZZ</name>
<dbReference type="SUPFAM" id="SSF55729">
    <property type="entry name" value="Acyl-CoA N-acyltransferases (Nat)"/>
    <property type="match status" value="1"/>
</dbReference>